<dbReference type="Pfam" id="PF13193">
    <property type="entry name" value="AMP-binding_C"/>
    <property type="match status" value="1"/>
</dbReference>
<proteinExistence type="predicted"/>
<dbReference type="PANTHER" id="PTHR24096:SF422">
    <property type="entry name" value="BCDNA.GH02901"/>
    <property type="match status" value="1"/>
</dbReference>
<evidence type="ECO:0000313" key="3">
    <source>
        <dbReference type="Proteomes" id="UP001498398"/>
    </source>
</evidence>
<dbReference type="Proteomes" id="UP001498398">
    <property type="component" value="Unassembled WGS sequence"/>
</dbReference>
<dbReference type="InterPro" id="IPR025110">
    <property type="entry name" value="AMP-bd_C"/>
</dbReference>
<dbReference type="InterPro" id="IPR045851">
    <property type="entry name" value="AMP-bd_C_sf"/>
</dbReference>
<comment type="caution">
    <text evidence="2">The sequence shown here is derived from an EMBL/GenBank/DDBJ whole genome shotgun (WGS) entry which is preliminary data.</text>
</comment>
<dbReference type="InterPro" id="IPR042099">
    <property type="entry name" value="ANL_N_sf"/>
</dbReference>
<sequence>MAKIVASDGTLATYGQAGELFVKGGQISLGYYQNTKATQETFIDGWLKTGDIAIIHSNGDIFIVDRIKELIKVKGLQVAPAELEGHLLEHPYITDAAVIGIPDEYAGELPRAYVVLHPEQASAVKMDHKIENEIQHHIFKHVSDTKAKYKWLHGGIIFVDAIPKSASGKILRRVLRDVAVTESVGSAPKPKL</sequence>
<protein>
    <recommendedName>
        <fullName evidence="1">AMP-binding enzyme C-terminal domain-containing protein</fullName>
    </recommendedName>
</protein>
<feature type="domain" description="AMP-binding enzyme C-terminal" evidence="1">
    <location>
        <begin position="82"/>
        <end position="169"/>
    </location>
</feature>
<keyword evidence="3" id="KW-1185">Reference proteome</keyword>
<dbReference type="PANTHER" id="PTHR24096">
    <property type="entry name" value="LONG-CHAIN-FATTY-ACID--COA LIGASE"/>
    <property type="match status" value="1"/>
</dbReference>
<gene>
    <name evidence="2" type="ORF">VKT23_002552</name>
</gene>
<reference evidence="2 3" key="1">
    <citation type="submission" date="2024-01" db="EMBL/GenBank/DDBJ databases">
        <title>A draft genome for the cacao thread blight pathogen Marasmiellus scandens.</title>
        <authorList>
            <person name="Baruah I.K."/>
            <person name="Leung J."/>
            <person name="Bukari Y."/>
            <person name="Amoako-Attah I."/>
            <person name="Meinhardt L.W."/>
            <person name="Bailey B.A."/>
            <person name="Cohen S.P."/>
        </authorList>
    </citation>
    <scope>NUCLEOTIDE SEQUENCE [LARGE SCALE GENOMIC DNA]</scope>
    <source>
        <strain evidence="2 3">GH-19</strain>
    </source>
</reference>
<organism evidence="2 3">
    <name type="scientific">Marasmiellus scandens</name>
    <dbReference type="NCBI Taxonomy" id="2682957"/>
    <lineage>
        <taxon>Eukaryota</taxon>
        <taxon>Fungi</taxon>
        <taxon>Dikarya</taxon>
        <taxon>Basidiomycota</taxon>
        <taxon>Agaricomycotina</taxon>
        <taxon>Agaricomycetes</taxon>
        <taxon>Agaricomycetidae</taxon>
        <taxon>Agaricales</taxon>
        <taxon>Marasmiineae</taxon>
        <taxon>Omphalotaceae</taxon>
        <taxon>Marasmiellus</taxon>
    </lineage>
</organism>
<accession>A0ABR1K5X6</accession>
<name>A0ABR1K5X6_9AGAR</name>
<dbReference type="EMBL" id="JBANRG010000002">
    <property type="protein sequence ID" value="KAK7471140.1"/>
    <property type="molecule type" value="Genomic_DNA"/>
</dbReference>
<dbReference type="Gene3D" id="3.40.50.12780">
    <property type="entry name" value="N-terminal domain of ligase-like"/>
    <property type="match status" value="1"/>
</dbReference>
<dbReference type="Gene3D" id="3.30.300.30">
    <property type="match status" value="1"/>
</dbReference>
<evidence type="ECO:0000313" key="2">
    <source>
        <dbReference type="EMBL" id="KAK7471140.1"/>
    </source>
</evidence>
<dbReference type="SUPFAM" id="SSF56801">
    <property type="entry name" value="Acetyl-CoA synthetase-like"/>
    <property type="match status" value="1"/>
</dbReference>
<evidence type="ECO:0000259" key="1">
    <source>
        <dbReference type="Pfam" id="PF13193"/>
    </source>
</evidence>